<feature type="chain" id="PRO_5046309222" evidence="1">
    <location>
        <begin position="23"/>
        <end position="846"/>
    </location>
</feature>
<name>A0ABS9D4D5_9ALTE</name>
<accession>A0ABS9D4D5</accession>
<dbReference type="PROSITE" id="PS51257">
    <property type="entry name" value="PROKAR_LIPOPROTEIN"/>
    <property type="match status" value="1"/>
</dbReference>
<dbReference type="SUPFAM" id="SSF51004">
    <property type="entry name" value="C-terminal (heme d1) domain of cytochrome cd1-nitrite reductase"/>
    <property type="match status" value="1"/>
</dbReference>
<dbReference type="InterPro" id="IPR055575">
    <property type="entry name" value="DUF7151"/>
</dbReference>
<keyword evidence="1" id="KW-0732">Signal</keyword>
<dbReference type="Pfam" id="PF13449">
    <property type="entry name" value="Phytase-like"/>
    <property type="match status" value="1"/>
</dbReference>
<reference evidence="4 5" key="1">
    <citation type="submission" date="2022-01" db="EMBL/GenBank/DDBJ databases">
        <title>Paraglaciecola sp. G1-23.</title>
        <authorList>
            <person name="Jin M.S."/>
            <person name="Han D.M."/>
            <person name="Kim H.M."/>
            <person name="Jeon C.O."/>
        </authorList>
    </citation>
    <scope>NUCLEOTIDE SEQUENCE [LARGE SCALE GENOMIC DNA]</scope>
    <source>
        <strain evidence="4 5">G1-23</strain>
    </source>
</reference>
<feature type="domain" description="Phytase-like" evidence="2">
    <location>
        <begin position="526"/>
        <end position="827"/>
    </location>
</feature>
<sequence>MNFKLTKTFLAIALTLGLAGCADDGDTGPAGVNGADGANGENGIDGAQGLASLLRHTTLYSGNEHCFSGGTAIDSGLDLDSDGVLADTEVTSSSTICASTQLSHKSFNRIASFPVCSQIDINCNDDTETSAEIVSASEDGLTLVYTDSPNEQLGFINITDPANPVAAGTLALAGEPTSVSVIGNYALVGINSSANYIDVAGSLAVINIETQALVATIDLGGQPDSVAVSPDGMYAVIAIENERDEDLGDGVPPQAPAGYLSIVELSGEPNTWTATSVDFTGIADLYADDPEPEFVDINSDNIAVVTLQENNHIILVDLADASILNEFSAGTVDLTQVDKTEEEAVISQTESLDAVLREPDGVTWLGTEYFATADEGDLDGGSRGFTVFNKQGEVVYAAGSSMEHMVASVGHYPDARSKNKGNEPENAEYGVFGDERYLFVNSERSSLVFVYDVADYTKPMFKQVLPAGVAPEGALAIPSRNLLVVASEADERDAKMRSVVNIYNYSANPQQYPTIQSTYRVDGTPIPFSALSGLSADPQNANLLYSVEDSFYLSNRIFTIDTSVTPASLIKETYIKDTNDVFSAIAAAALVDNTVDADDATRVDVFDEADLAGMINSDKTVNIDPEGIAKASDGGFWVASEGSGTKGDSSRPINSLNFIFKTDVNGVIEEVITLPDAINDKQLRFGFEGVTEYAGNVYVAFQRVWAGDNNVRLGVYNTTAKTWSFLYYPLDATESQNGGWVGLSDITSLNNGQFLVLERDNQGGPDAAIKRIYHIDTAGLVDGDTVTKTLVRDVLPDMKVANGLAAEKVEGMAVMANGEVYIVNDNDGVDDNSGEIQLTNLGKILN</sequence>
<dbReference type="InterPro" id="IPR052956">
    <property type="entry name" value="Mesenchyme-surface_protein"/>
</dbReference>
<evidence type="ECO:0000259" key="2">
    <source>
        <dbReference type="Pfam" id="PF13449"/>
    </source>
</evidence>
<dbReference type="PANTHER" id="PTHR46928:SF1">
    <property type="entry name" value="MESENCHYME-SPECIFIC CELL SURFACE GLYCOPROTEIN"/>
    <property type="match status" value="1"/>
</dbReference>
<evidence type="ECO:0000313" key="4">
    <source>
        <dbReference type="EMBL" id="MCF2946571.1"/>
    </source>
</evidence>
<comment type="caution">
    <text evidence="4">The sequence shown here is derived from an EMBL/GenBank/DDBJ whole genome shotgun (WGS) entry which is preliminary data.</text>
</comment>
<dbReference type="Proteomes" id="UP001521137">
    <property type="component" value="Unassembled WGS sequence"/>
</dbReference>
<feature type="domain" description="DUF7151" evidence="3">
    <location>
        <begin position="52"/>
        <end position="97"/>
    </location>
</feature>
<dbReference type="InterPro" id="IPR027372">
    <property type="entry name" value="Phytase-like_dom"/>
</dbReference>
<dbReference type="PANTHER" id="PTHR46928">
    <property type="entry name" value="MESENCHYME-SPECIFIC CELL SURFACE GLYCOPROTEIN"/>
    <property type="match status" value="1"/>
</dbReference>
<gene>
    <name evidence="4" type="ORF">L0668_00500</name>
</gene>
<protein>
    <submittedName>
        <fullName evidence="4">Esterase-like activity of phytase family protein</fullName>
    </submittedName>
</protein>
<dbReference type="InterPro" id="IPR015943">
    <property type="entry name" value="WD40/YVTN_repeat-like_dom_sf"/>
</dbReference>
<organism evidence="4 5">
    <name type="scientific">Paraglaciecola algarum</name>
    <dbReference type="NCBI Taxonomy" id="3050085"/>
    <lineage>
        <taxon>Bacteria</taxon>
        <taxon>Pseudomonadati</taxon>
        <taxon>Pseudomonadota</taxon>
        <taxon>Gammaproteobacteria</taxon>
        <taxon>Alteromonadales</taxon>
        <taxon>Alteromonadaceae</taxon>
        <taxon>Paraglaciecola</taxon>
    </lineage>
</organism>
<dbReference type="InterPro" id="IPR011048">
    <property type="entry name" value="Haem_d1_sf"/>
</dbReference>
<dbReference type="Pfam" id="PF23657">
    <property type="entry name" value="DUF7151"/>
    <property type="match status" value="1"/>
</dbReference>
<evidence type="ECO:0000259" key="3">
    <source>
        <dbReference type="Pfam" id="PF23657"/>
    </source>
</evidence>
<proteinExistence type="predicted"/>
<evidence type="ECO:0000313" key="5">
    <source>
        <dbReference type="Proteomes" id="UP001521137"/>
    </source>
</evidence>
<dbReference type="RefSeq" id="WP_235310100.1">
    <property type="nucleotide sequence ID" value="NZ_JAKGAS010000001.1"/>
</dbReference>
<feature type="signal peptide" evidence="1">
    <location>
        <begin position="1"/>
        <end position="22"/>
    </location>
</feature>
<dbReference type="SUPFAM" id="SSF50969">
    <property type="entry name" value="YVTN repeat-like/Quinoprotein amine dehydrogenase"/>
    <property type="match status" value="1"/>
</dbReference>
<dbReference type="EMBL" id="JAKGAS010000001">
    <property type="protein sequence ID" value="MCF2946571.1"/>
    <property type="molecule type" value="Genomic_DNA"/>
</dbReference>
<evidence type="ECO:0000256" key="1">
    <source>
        <dbReference type="SAM" id="SignalP"/>
    </source>
</evidence>
<dbReference type="Gene3D" id="2.130.10.10">
    <property type="entry name" value="YVTN repeat-like/Quinoprotein amine dehydrogenase"/>
    <property type="match status" value="1"/>
</dbReference>
<dbReference type="InterPro" id="IPR011044">
    <property type="entry name" value="Quino_amine_DH_bsu"/>
</dbReference>
<keyword evidence="5" id="KW-1185">Reference proteome</keyword>